<feature type="compositionally biased region" description="Basic and acidic residues" evidence="1">
    <location>
        <begin position="121"/>
        <end position="131"/>
    </location>
</feature>
<sequence>MYGADAAHEDGELAVIQRILSRRDDPRERARPPGREALGRDVHRQGRGPRARQRGGVDVGCVWAARTGCSHRRWVSGGDLRRLGEFEDDVESSEQLARVDEGEFAEAREEWEQRGGGGGSGRKEEANGRHAARTEIRLAGIIGGGIE</sequence>
<dbReference type="AlphaFoldDB" id="A0AAD7DDM2"/>
<keyword evidence="3" id="KW-1185">Reference proteome</keyword>
<proteinExistence type="predicted"/>
<protein>
    <submittedName>
        <fullName evidence="2">Uncharacterized protein</fullName>
    </submittedName>
</protein>
<comment type="caution">
    <text evidence="2">The sequence shown here is derived from an EMBL/GenBank/DDBJ whole genome shotgun (WGS) entry which is preliminary data.</text>
</comment>
<dbReference type="Proteomes" id="UP001221757">
    <property type="component" value="Unassembled WGS sequence"/>
</dbReference>
<gene>
    <name evidence="2" type="ORF">B0H17DRAFT_1135507</name>
</gene>
<feature type="compositionally biased region" description="Basic and acidic residues" evidence="1">
    <location>
        <begin position="97"/>
        <end position="113"/>
    </location>
</feature>
<evidence type="ECO:0000256" key="1">
    <source>
        <dbReference type="SAM" id="MobiDB-lite"/>
    </source>
</evidence>
<feature type="region of interest" description="Disordered" evidence="1">
    <location>
        <begin position="91"/>
        <end position="131"/>
    </location>
</feature>
<evidence type="ECO:0000313" key="3">
    <source>
        <dbReference type="Proteomes" id="UP001221757"/>
    </source>
</evidence>
<dbReference type="EMBL" id="JARKIE010000077">
    <property type="protein sequence ID" value="KAJ7688752.1"/>
    <property type="molecule type" value="Genomic_DNA"/>
</dbReference>
<accession>A0AAD7DDM2</accession>
<feature type="compositionally biased region" description="Basic and acidic residues" evidence="1">
    <location>
        <begin position="21"/>
        <end position="44"/>
    </location>
</feature>
<name>A0AAD7DDM2_MYCRO</name>
<reference evidence="2" key="1">
    <citation type="submission" date="2023-03" db="EMBL/GenBank/DDBJ databases">
        <title>Massive genome expansion in bonnet fungi (Mycena s.s.) driven by repeated elements and novel gene families across ecological guilds.</title>
        <authorList>
            <consortium name="Lawrence Berkeley National Laboratory"/>
            <person name="Harder C.B."/>
            <person name="Miyauchi S."/>
            <person name="Viragh M."/>
            <person name="Kuo A."/>
            <person name="Thoen E."/>
            <person name="Andreopoulos B."/>
            <person name="Lu D."/>
            <person name="Skrede I."/>
            <person name="Drula E."/>
            <person name="Henrissat B."/>
            <person name="Morin E."/>
            <person name="Kohler A."/>
            <person name="Barry K."/>
            <person name="LaButti K."/>
            <person name="Morin E."/>
            <person name="Salamov A."/>
            <person name="Lipzen A."/>
            <person name="Mereny Z."/>
            <person name="Hegedus B."/>
            <person name="Baldrian P."/>
            <person name="Stursova M."/>
            <person name="Weitz H."/>
            <person name="Taylor A."/>
            <person name="Grigoriev I.V."/>
            <person name="Nagy L.G."/>
            <person name="Martin F."/>
            <person name="Kauserud H."/>
        </authorList>
    </citation>
    <scope>NUCLEOTIDE SEQUENCE</scope>
    <source>
        <strain evidence="2">CBHHK067</strain>
    </source>
</reference>
<feature type="region of interest" description="Disordered" evidence="1">
    <location>
        <begin position="19"/>
        <end position="56"/>
    </location>
</feature>
<evidence type="ECO:0000313" key="2">
    <source>
        <dbReference type="EMBL" id="KAJ7688752.1"/>
    </source>
</evidence>
<organism evidence="2 3">
    <name type="scientific">Mycena rosella</name>
    <name type="common">Pink bonnet</name>
    <name type="synonym">Agaricus rosellus</name>
    <dbReference type="NCBI Taxonomy" id="1033263"/>
    <lineage>
        <taxon>Eukaryota</taxon>
        <taxon>Fungi</taxon>
        <taxon>Dikarya</taxon>
        <taxon>Basidiomycota</taxon>
        <taxon>Agaricomycotina</taxon>
        <taxon>Agaricomycetes</taxon>
        <taxon>Agaricomycetidae</taxon>
        <taxon>Agaricales</taxon>
        <taxon>Marasmiineae</taxon>
        <taxon>Mycenaceae</taxon>
        <taxon>Mycena</taxon>
    </lineage>
</organism>